<evidence type="ECO:0000259" key="7">
    <source>
        <dbReference type="PROSITE" id="PS51194"/>
    </source>
</evidence>
<evidence type="ECO:0000256" key="2">
    <source>
        <dbReference type="ARBA" id="ARBA00022741"/>
    </source>
</evidence>
<evidence type="ECO:0000256" key="1">
    <source>
        <dbReference type="ARBA" id="ARBA00008792"/>
    </source>
</evidence>
<feature type="domain" description="Helicase C-terminal" evidence="7">
    <location>
        <begin position="146"/>
        <end position="327"/>
    </location>
</feature>
<keyword evidence="5" id="KW-0067">ATP-binding</keyword>
<dbReference type="InterPro" id="IPR001650">
    <property type="entry name" value="Helicase_C-like"/>
</dbReference>
<feature type="non-terminal residue" evidence="8">
    <location>
        <position position="1"/>
    </location>
</feature>
<proteinExistence type="inferred from homology"/>
<dbReference type="AlphaFoldDB" id="A0A4P9WUM4"/>
<dbReference type="PANTHER" id="PTHR18934">
    <property type="entry name" value="ATP-DEPENDENT RNA HELICASE"/>
    <property type="match status" value="1"/>
</dbReference>
<sequence length="387" mass="44092">VGHQVRYDNQTNAQTHIKFMTEGILLKELSSAGSQTTPEKKRAAALLLQYSVIILDEVHERTIEMDWLLGWLSRIVYLRNYVLASKFGTEKIRPLKLVLMSATLSEGSFRYSPIFHQLVIPGRQFPVTLHHNRKTPQDPLIEAARKIIKIHQRLPAGGILCFVTGKAEIFRVKALLEEAQNSETVRRQVRKANKRLSLKILPLYAQLPKDEQQRIFDTVPPDTRVCVIATNVAETSLTIPHIRYIVDAGQVKRRVYDMYTGASRFEVGWTSQNSAQQRAGRAGRVGPGHCYRLYSSAVFNNEFPPTHRPEILERPIEDVLLKMKELNIENVEKFPYIDAPSPLAFRRSLLHLEQLGALAMSPPTRPITSAGQWMARFPIAPRMARFL</sequence>
<evidence type="ECO:0000256" key="3">
    <source>
        <dbReference type="ARBA" id="ARBA00022801"/>
    </source>
</evidence>
<dbReference type="GO" id="GO:0004386">
    <property type="term" value="F:helicase activity"/>
    <property type="evidence" value="ECO:0007669"/>
    <property type="project" value="UniProtKB-KW"/>
</dbReference>
<evidence type="ECO:0000313" key="8">
    <source>
        <dbReference type="EMBL" id="RKO96282.1"/>
    </source>
</evidence>
<name>A0A4P9WUM4_9FUNG</name>
<comment type="similarity">
    <text evidence="1">Belongs to the DEAD box helicase family. DEAH subfamily.</text>
</comment>
<dbReference type="Gene3D" id="1.10.10.2130">
    <property type="entry name" value="DEAH helicase family, winged-helix domain"/>
    <property type="match status" value="1"/>
</dbReference>
<evidence type="ECO:0000256" key="5">
    <source>
        <dbReference type="ARBA" id="ARBA00022840"/>
    </source>
</evidence>
<evidence type="ECO:0000259" key="6">
    <source>
        <dbReference type="PROSITE" id="PS51192"/>
    </source>
</evidence>
<dbReference type="InterPro" id="IPR027417">
    <property type="entry name" value="P-loop_NTPase"/>
</dbReference>
<dbReference type="Gene3D" id="3.40.50.300">
    <property type="entry name" value="P-loop containing nucleotide triphosphate hydrolases"/>
    <property type="match status" value="2"/>
</dbReference>
<dbReference type="Pfam" id="PF00271">
    <property type="entry name" value="Helicase_C"/>
    <property type="match status" value="1"/>
</dbReference>
<accession>A0A4P9WUM4</accession>
<dbReference type="EMBL" id="ML010131">
    <property type="protein sequence ID" value="RKO96282.1"/>
    <property type="molecule type" value="Genomic_DNA"/>
</dbReference>
<dbReference type="SMART" id="SM00490">
    <property type="entry name" value="HELICc"/>
    <property type="match status" value="1"/>
</dbReference>
<dbReference type="GO" id="GO:0016787">
    <property type="term" value="F:hydrolase activity"/>
    <property type="evidence" value="ECO:0007669"/>
    <property type="project" value="UniProtKB-KW"/>
</dbReference>
<dbReference type="GO" id="GO:0000462">
    <property type="term" value="P:maturation of SSU-rRNA from tricistronic rRNA transcript (SSU-rRNA, 5.8S rRNA, LSU-rRNA)"/>
    <property type="evidence" value="ECO:0007669"/>
    <property type="project" value="TreeGrafter"/>
</dbReference>
<keyword evidence="2" id="KW-0547">Nucleotide-binding</keyword>
<evidence type="ECO:0000256" key="4">
    <source>
        <dbReference type="ARBA" id="ARBA00022806"/>
    </source>
</evidence>
<dbReference type="SUPFAM" id="SSF52540">
    <property type="entry name" value="P-loop containing nucleoside triphosphate hydrolases"/>
    <property type="match status" value="1"/>
</dbReference>
<dbReference type="InterPro" id="IPR014001">
    <property type="entry name" value="Helicase_ATP-bd"/>
</dbReference>
<dbReference type="PANTHER" id="PTHR18934:SF99">
    <property type="entry name" value="ATP-DEPENDENT RNA HELICASE DHX37-RELATED"/>
    <property type="match status" value="1"/>
</dbReference>
<keyword evidence="4" id="KW-0347">Helicase</keyword>
<organism evidence="8 9">
    <name type="scientific">Caulochytrium protostelioides</name>
    <dbReference type="NCBI Taxonomy" id="1555241"/>
    <lineage>
        <taxon>Eukaryota</taxon>
        <taxon>Fungi</taxon>
        <taxon>Fungi incertae sedis</taxon>
        <taxon>Chytridiomycota</taxon>
        <taxon>Chytridiomycota incertae sedis</taxon>
        <taxon>Chytridiomycetes</taxon>
        <taxon>Caulochytriales</taxon>
        <taxon>Caulochytriaceae</taxon>
        <taxon>Caulochytrium</taxon>
    </lineage>
</organism>
<reference evidence="9" key="1">
    <citation type="journal article" date="2018" name="Nat. Microbiol.">
        <title>Leveraging single-cell genomics to expand the fungal tree of life.</title>
        <authorList>
            <person name="Ahrendt S.R."/>
            <person name="Quandt C.A."/>
            <person name="Ciobanu D."/>
            <person name="Clum A."/>
            <person name="Salamov A."/>
            <person name="Andreopoulos B."/>
            <person name="Cheng J.F."/>
            <person name="Woyke T."/>
            <person name="Pelin A."/>
            <person name="Henrissat B."/>
            <person name="Reynolds N.K."/>
            <person name="Benny G.L."/>
            <person name="Smith M.E."/>
            <person name="James T.Y."/>
            <person name="Grigoriev I.V."/>
        </authorList>
    </citation>
    <scope>NUCLEOTIDE SEQUENCE [LARGE SCALE GENOMIC DNA]</scope>
    <source>
        <strain evidence="9">ATCC 52028</strain>
    </source>
</reference>
<dbReference type="InterPro" id="IPR042035">
    <property type="entry name" value="DEAH_win-hel_dom"/>
</dbReference>
<feature type="non-terminal residue" evidence="8">
    <location>
        <position position="387"/>
    </location>
</feature>
<dbReference type="GO" id="GO:0005730">
    <property type="term" value="C:nucleolus"/>
    <property type="evidence" value="ECO:0007669"/>
    <property type="project" value="TreeGrafter"/>
</dbReference>
<gene>
    <name evidence="8" type="ORF">CAUPRSCDRAFT_155</name>
</gene>
<dbReference type="InterPro" id="IPR002464">
    <property type="entry name" value="DNA/RNA_helicase_DEAH_CS"/>
</dbReference>
<dbReference type="CDD" id="cd18791">
    <property type="entry name" value="SF2_C_RHA"/>
    <property type="match status" value="1"/>
</dbReference>
<dbReference type="PROSITE" id="PS51192">
    <property type="entry name" value="HELICASE_ATP_BIND_1"/>
    <property type="match status" value="1"/>
</dbReference>
<dbReference type="GO" id="GO:0005524">
    <property type="term" value="F:ATP binding"/>
    <property type="evidence" value="ECO:0007669"/>
    <property type="project" value="UniProtKB-KW"/>
</dbReference>
<protein>
    <submittedName>
        <fullName evidence="8">P-loop containing nucleoside triphosphate hydrolase protein</fullName>
    </submittedName>
</protein>
<keyword evidence="3 8" id="KW-0378">Hydrolase</keyword>
<dbReference type="PROSITE" id="PS00690">
    <property type="entry name" value="DEAH_ATP_HELICASE"/>
    <property type="match status" value="1"/>
</dbReference>
<evidence type="ECO:0000313" key="9">
    <source>
        <dbReference type="Proteomes" id="UP000268535"/>
    </source>
</evidence>
<dbReference type="GO" id="GO:0003723">
    <property type="term" value="F:RNA binding"/>
    <property type="evidence" value="ECO:0007669"/>
    <property type="project" value="TreeGrafter"/>
</dbReference>
<dbReference type="Proteomes" id="UP000268535">
    <property type="component" value="Unassembled WGS sequence"/>
</dbReference>
<feature type="domain" description="Helicase ATP-binding" evidence="6">
    <location>
        <begin position="1"/>
        <end position="122"/>
    </location>
</feature>
<dbReference type="PROSITE" id="PS51194">
    <property type="entry name" value="HELICASE_CTER"/>
    <property type="match status" value="1"/>
</dbReference>